<dbReference type="EMBL" id="ML170274">
    <property type="protein sequence ID" value="TDL15457.1"/>
    <property type="molecule type" value="Genomic_DNA"/>
</dbReference>
<proteinExistence type="predicted"/>
<sequence>MDVPDLSRWATRRADQRYLNNMVIICVPVRITHKGVLWERGWFVVRDGIGNGRFGMKGGRCKMDGWRTANGDNSSLVGGTGHSGQETPRRSSSHPDFTILQEKTVMPMAIYFFHVLHETHDPPKYAVRNATRKVNVLEVYTPQLTKGRLHRYLHRVTGHRSTAAQARSAIMMESIAESASAIPVTPISLQERTCFGVTEPNILLLQMDNQRTSVVAHGLSRAYHLVQIQSLSDSQLSKGLTLLYTDIARGKCEGSVEARPIEKMGGRSVDAISIRMIYIELQVFFNKFKVPVSDRVREEGDGFKIILRGMNTERILLIVRPTTLISVTACTGEIFCTLLVIQVRAGEMEVMQGKINDREKNRT</sequence>
<keyword evidence="3" id="KW-1185">Reference proteome</keyword>
<dbReference type="OrthoDB" id="435240at2759"/>
<dbReference type="STRING" id="50990.A0A4Y7PJ95"/>
<evidence type="ECO:0000313" key="2">
    <source>
        <dbReference type="EMBL" id="TDL15457.1"/>
    </source>
</evidence>
<organism evidence="2 3">
    <name type="scientific">Rickenella mellea</name>
    <dbReference type="NCBI Taxonomy" id="50990"/>
    <lineage>
        <taxon>Eukaryota</taxon>
        <taxon>Fungi</taxon>
        <taxon>Dikarya</taxon>
        <taxon>Basidiomycota</taxon>
        <taxon>Agaricomycotina</taxon>
        <taxon>Agaricomycetes</taxon>
        <taxon>Hymenochaetales</taxon>
        <taxon>Rickenellaceae</taxon>
        <taxon>Rickenella</taxon>
    </lineage>
</organism>
<dbReference type="AlphaFoldDB" id="A0A4Y7PJ95"/>
<dbReference type="VEuPathDB" id="FungiDB:BD410DRAFT_808881"/>
<feature type="region of interest" description="Disordered" evidence="1">
    <location>
        <begin position="72"/>
        <end position="96"/>
    </location>
</feature>
<name>A0A4Y7PJ95_9AGAM</name>
<gene>
    <name evidence="2" type="ORF">BD410DRAFT_808881</name>
</gene>
<evidence type="ECO:0000256" key="1">
    <source>
        <dbReference type="SAM" id="MobiDB-lite"/>
    </source>
</evidence>
<accession>A0A4Y7PJ95</accession>
<protein>
    <submittedName>
        <fullName evidence="2">Uncharacterized protein</fullName>
    </submittedName>
</protein>
<evidence type="ECO:0000313" key="3">
    <source>
        <dbReference type="Proteomes" id="UP000294933"/>
    </source>
</evidence>
<reference evidence="2 3" key="1">
    <citation type="submission" date="2018-06" db="EMBL/GenBank/DDBJ databases">
        <title>A transcriptomic atlas of mushroom development highlights an independent origin of complex multicellularity.</title>
        <authorList>
            <consortium name="DOE Joint Genome Institute"/>
            <person name="Krizsan K."/>
            <person name="Almasi E."/>
            <person name="Merenyi Z."/>
            <person name="Sahu N."/>
            <person name="Viragh M."/>
            <person name="Koszo T."/>
            <person name="Mondo S."/>
            <person name="Kiss B."/>
            <person name="Balint B."/>
            <person name="Kues U."/>
            <person name="Barry K."/>
            <person name="Hegedus J.C."/>
            <person name="Henrissat B."/>
            <person name="Johnson J."/>
            <person name="Lipzen A."/>
            <person name="Ohm R."/>
            <person name="Nagy I."/>
            <person name="Pangilinan J."/>
            <person name="Yan J."/>
            <person name="Xiong Y."/>
            <person name="Grigoriev I.V."/>
            <person name="Hibbett D.S."/>
            <person name="Nagy L.G."/>
        </authorList>
    </citation>
    <scope>NUCLEOTIDE SEQUENCE [LARGE SCALE GENOMIC DNA]</scope>
    <source>
        <strain evidence="2 3">SZMC22713</strain>
    </source>
</reference>
<dbReference type="Proteomes" id="UP000294933">
    <property type="component" value="Unassembled WGS sequence"/>
</dbReference>